<name>A0A1G2HEF7_9BACT</name>
<evidence type="ECO:0000313" key="3">
    <source>
        <dbReference type="Proteomes" id="UP000178835"/>
    </source>
</evidence>
<dbReference type="InterPro" id="IPR001296">
    <property type="entry name" value="Glyco_trans_1"/>
</dbReference>
<protein>
    <recommendedName>
        <fullName evidence="1">Glycosyl transferase family 1 domain-containing protein</fullName>
    </recommendedName>
</protein>
<dbReference type="EMBL" id="MHOH01000011">
    <property type="protein sequence ID" value="OGZ60872.1"/>
    <property type="molecule type" value="Genomic_DNA"/>
</dbReference>
<dbReference type="Pfam" id="PF00534">
    <property type="entry name" value="Glycos_transf_1"/>
    <property type="match status" value="1"/>
</dbReference>
<proteinExistence type="predicted"/>
<dbReference type="Proteomes" id="UP000178835">
    <property type="component" value="Unassembled WGS sequence"/>
</dbReference>
<evidence type="ECO:0000313" key="2">
    <source>
        <dbReference type="EMBL" id="OGZ60872.1"/>
    </source>
</evidence>
<dbReference type="PANTHER" id="PTHR45947:SF3">
    <property type="entry name" value="SULFOQUINOVOSYL TRANSFERASE SQD2"/>
    <property type="match status" value="1"/>
</dbReference>
<organism evidence="2 3">
    <name type="scientific">Candidatus Spechtbacteria bacterium RIFCSPLOWO2_01_FULL_43_12</name>
    <dbReference type="NCBI Taxonomy" id="1802162"/>
    <lineage>
        <taxon>Bacteria</taxon>
        <taxon>Candidatus Spechtiibacteriota</taxon>
    </lineage>
</organism>
<gene>
    <name evidence="2" type="ORF">A2919_02385</name>
</gene>
<dbReference type="InterPro" id="IPR050194">
    <property type="entry name" value="Glycosyltransferase_grp1"/>
</dbReference>
<dbReference type="AlphaFoldDB" id="A0A1G2HEF7"/>
<sequence>MSHKKGKLKVALMHDYMVQYGGAERVLSVLHGIFPSAPIYTLFYDETVVRSYFAGADIRSSFLQKAPSFLRKRFKYLSLLAVPAVENFDFTGYDLVISSCAFFAKGIITDPDTIHVCYCHTPTKYLWEFHDKGSEKPHVKSFVERIVAHVFRIWDFQAVSRVDYFIANSKHTKKRIKKYYKRDSFIVYPAVGKEIIDSGTKADMLYKRAILDKLPKDFYLIVSQLQDYKNIGVAVGAFNRMKYPLVIVGDGPEREKLEKMASENIIFLGRQPDNIVRECYERCRVYIYPGKEDFGISAVEAMLFGKPVLAYRSGGVLESVVEGVSGEFFDDLNPVILADGIRRINENYAGYNPQLIEGIGKRFSTERFKQEFKRVLKRILAHEWGVA</sequence>
<reference evidence="2 3" key="1">
    <citation type="journal article" date="2016" name="Nat. Commun.">
        <title>Thousands of microbial genomes shed light on interconnected biogeochemical processes in an aquifer system.</title>
        <authorList>
            <person name="Anantharaman K."/>
            <person name="Brown C.T."/>
            <person name="Hug L.A."/>
            <person name="Sharon I."/>
            <person name="Castelle C.J."/>
            <person name="Probst A.J."/>
            <person name="Thomas B.C."/>
            <person name="Singh A."/>
            <person name="Wilkins M.J."/>
            <person name="Karaoz U."/>
            <person name="Brodie E.L."/>
            <person name="Williams K.H."/>
            <person name="Hubbard S.S."/>
            <person name="Banfield J.F."/>
        </authorList>
    </citation>
    <scope>NUCLEOTIDE SEQUENCE [LARGE SCALE GENOMIC DNA]</scope>
</reference>
<dbReference type="SUPFAM" id="SSF53756">
    <property type="entry name" value="UDP-Glycosyltransferase/glycogen phosphorylase"/>
    <property type="match status" value="1"/>
</dbReference>
<dbReference type="GO" id="GO:0016757">
    <property type="term" value="F:glycosyltransferase activity"/>
    <property type="evidence" value="ECO:0007669"/>
    <property type="project" value="InterPro"/>
</dbReference>
<feature type="domain" description="Glycosyl transferase family 1" evidence="1">
    <location>
        <begin position="214"/>
        <end position="348"/>
    </location>
</feature>
<dbReference type="PANTHER" id="PTHR45947">
    <property type="entry name" value="SULFOQUINOVOSYL TRANSFERASE SQD2"/>
    <property type="match status" value="1"/>
</dbReference>
<accession>A0A1G2HEF7</accession>
<dbReference type="Gene3D" id="3.40.50.2000">
    <property type="entry name" value="Glycogen Phosphorylase B"/>
    <property type="match status" value="2"/>
</dbReference>
<comment type="caution">
    <text evidence="2">The sequence shown here is derived from an EMBL/GenBank/DDBJ whole genome shotgun (WGS) entry which is preliminary data.</text>
</comment>
<evidence type="ECO:0000259" key="1">
    <source>
        <dbReference type="Pfam" id="PF00534"/>
    </source>
</evidence>